<dbReference type="Gene3D" id="1.20.1070.10">
    <property type="entry name" value="Rhodopsin 7-helix transmembrane proteins"/>
    <property type="match status" value="1"/>
</dbReference>
<evidence type="ECO:0000313" key="12">
    <source>
        <dbReference type="Proteomes" id="UP000193411"/>
    </source>
</evidence>
<dbReference type="GO" id="GO:0000166">
    <property type="term" value="F:nucleotide binding"/>
    <property type="evidence" value="ECO:0007669"/>
    <property type="project" value="UniProtKB-KW"/>
</dbReference>
<keyword evidence="12" id="KW-1185">Reference proteome</keyword>
<dbReference type="CDD" id="cd07302">
    <property type="entry name" value="CHD"/>
    <property type="match status" value="1"/>
</dbReference>
<dbReference type="SMART" id="SM00044">
    <property type="entry name" value="CYCc"/>
    <property type="match status" value="1"/>
</dbReference>
<feature type="domain" description="Guanylate cyclase" evidence="10">
    <location>
        <begin position="383"/>
        <end position="494"/>
    </location>
</feature>
<dbReference type="InterPro" id="IPR001054">
    <property type="entry name" value="A/G_cyclase"/>
</dbReference>
<dbReference type="PANTHER" id="PTHR11920">
    <property type="entry name" value="GUANYLYL CYCLASE"/>
    <property type="match status" value="1"/>
</dbReference>
<evidence type="ECO:0000256" key="7">
    <source>
        <dbReference type="ARBA" id="ARBA00023239"/>
    </source>
</evidence>
<dbReference type="AlphaFoldDB" id="A0A1Y2HLQ0"/>
<keyword evidence="7" id="KW-0456">Lyase</keyword>
<proteinExistence type="inferred from homology"/>
<feature type="region of interest" description="Disordered" evidence="8">
    <location>
        <begin position="46"/>
        <end position="105"/>
    </location>
</feature>
<dbReference type="OrthoDB" id="60033at2759"/>
<feature type="transmembrane region" description="Helical" evidence="9">
    <location>
        <begin position="168"/>
        <end position="186"/>
    </location>
</feature>
<keyword evidence="5 9" id="KW-1133">Transmembrane helix</keyword>
<dbReference type="Pfam" id="PF00211">
    <property type="entry name" value="Guanylate_cyc"/>
    <property type="match status" value="1"/>
</dbReference>
<comment type="caution">
    <text evidence="11">The sequence shown here is derived from an EMBL/GenBank/DDBJ whole genome shotgun (WGS) entry which is preliminary data.</text>
</comment>
<dbReference type="PROSITE" id="PS50125">
    <property type="entry name" value="GUANYLATE_CYCLASE_2"/>
    <property type="match status" value="1"/>
</dbReference>
<evidence type="ECO:0000256" key="9">
    <source>
        <dbReference type="SAM" id="Phobius"/>
    </source>
</evidence>
<comment type="similarity">
    <text evidence="2">Belongs to the archaeal/bacterial/fungal opsin family.</text>
</comment>
<feature type="compositionally biased region" description="Polar residues" evidence="8">
    <location>
        <begin position="46"/>
        <end position="83"/>
    </location>
</feature>
<evidence type="ECO:0000256" key="8">
    <source>
        <dbReference type="SAM" id="MobiDB-lite"/>
    </source>
</evidence>
<evidence type="ECO:0000256" key="2">
    <source>
        <dbReference type="ARBA" id="ARBA00008130"/>
    </source>
</evidence>
<dbReference type="GO" id="GO:0005886">
    <property type="term" value="C:plasma membrane"/>
    <property type="evidence" value="ECO:0007669"/>
    <property type="project" value="TreeGrafter"/>
</dbReference>
<feature type="transmembrane region" description="Helical" evidence="9">
    <location>
        <begin position="133"/>
        <end position="156"/>
    </location>
</feature>
<dbReference type="SUPFAM" id="SSF81321">
    <property type="entry name" value="Family A G protein-coupled receptor-like"/>
    <property type="match status" value="1"/>
</dbReference>
<dbReference type="Proteomes" id="UP000193411">
    <property type="component" value="Unassembled WGS sequence"/>
</dbReference>
<feature type="transmembrane region" description="Helical" evidence="9">
    <location>
        <begin position="198"/>
        <end position="219"/>
    </location>
</feature>
<dbReference type="InterPro" id="IPR001425">
    <property type="entry name" value="Arc/bac/fun_rhodopsins"/>
</dbReference>
<evidence type="ECO:0000256" key="3">
    <source>
        <dbReference type="ARBA" id="ARBA00022692"/>
    </source>
</evidence>
<dbReference type="Pfam" id="PF01036">
    <property type="entry name" value="Bac_rhodopsin"/>
    <property type="match status" value="1"/>
</dbReference>
<feature type="transmembrane region" description="Helical" evidence="9">
    <location>
        <begin position="334"/>
        <end position="358"/>
    </location>
</feature>
<evidence type="ECO:0000256" key="6">
    <source>
        <dbReference type="ARBA" id="ARBA00023136"/>
    </source>
</evidence>
<comment type="subcellular location">
    <subcellularLocation>
        <location evidence="1">Membrane</location>
        <topology evidence="1">Multi-pass membrane protein</topology>
    </subcellularLocation>
</comment>
<accession>A0A1Y2HLQ0</accession>
<name>A0A1Y2HLQ0_9FUNG</name>
<keyword evidence="4" id="KW-0547">Nucleotide-binding</keyword>
<dbReference type="GO" id="GO:0007168">
    <property type="term" value="P:receptor guanylyl cyclase signaling pathway"/>
    <property type="evidence" value="ECO:0007669"/>
    <property type="project" value="TreeGrafter"/>
</dbReference>
<gene>
    <name evidence="11" type="ORF">BCR44DRAFT_1436942</name>
</gene>
<keyword evidence="6 9" id="KW-0472">Membrane</keyword>
<feature type="transmembrane region" description="Helical" evidence="9">
    <location>
        <begin position="278"/>
        <end position="296"/>
    </location>
</feature>
<dbReference type="SMART" id="SM01021">
    <property type="entry name" value="Bac_rhodopsin"/>
    <property type="match status" value="1"/>
</dbReference>
<evidence type="ECO:0000256" key="1">
    <source>
        <dbReference type="ARBA" id="ARBA00004141"/>
    </source>
</evidence>
<dbReference type="GO" id="GO:0004383">
    <property type="term" value="F:guanylate cyclase activity"/>
    <property type="evidence" value="ECO:0007669"/>
    <property type="project" value="TreeGrafter"/>
</dbReference>
<evidence type="ECO:0000256" key="5">
    <source>
        <dbReference type="ARBA" id="ARBA00022989"/>
    </source>
</evidence>
<evidence type="ECO:0000313" key="11">
    <source>
        <dbReference type="EMBL" id="ORZ34012.1"/>
    </source>
</evidence>
<evidence type="ECO:0000256" key="4">
    <source>
        <dbReference type="ARBA" id="ARBA00022741"/>
    </source>
</evidence>
<dbReference type="GO" id="GO:0001653">
    <property type="term" value="F:peptide receptor activity"/>
    <property type="evidence" value="ECO:0007669"/>
    <property type="project" value="TreeGrafter"/>
</dbReference>
<dbReference type="STRING" id="765915.A0A1Y2HLQ0"/>
<evidence type="ECO:0000259" key="10">
    <source>
        <dbReference type="PROSITE" id="PS50125"/>
    </source>
</evidence>
<dbReference type="InterPro" id="IPR050401">
    <property type="entry name" value="Cyclic_nucleotide_synthase"/>
</dbReference>
<dbReference type="GO" id="GO:0035556">
    <property type="term" value="P:intracellular signal transduction"/>
    <property type="evidence" value="ECO:0007669"/>
    <property type="project" value="InterPro"/>
</dbReference>
<dbReference type="Gene3D" id="3.30.70.1230">
    <property type="entry name" value="Nucleotide cyclase"/>
    <property type="match status" value="1"/>
</dbReference>
<organism evidence="11 12">
    <name type="scientific">Catenaria anguillulae PL171</name>
    <dbReference type="NCBI Taxonomy" id="765915"/>
    <lineage>
        <taxon>Eukaryota</taxon>
        <taxon>Fungi</taxon>
        <taxon>Fungi incertae sedis</taxon>
        <taxon>Blastocladiomycota</taxon>
        <taxon>Blastocladiomycetes</taxon>
        <taxon>Blastocladiales</taxon>
        <taxon>Catenariaceae</taxon>
        <taxon>Catenaria</taxon>
    </lineage>
</organism>
<keyword evidence="3 9" id="KW-0812">Transmembrane</keyword>
<protein>
    <recommendedName>
        <fullName evidence="10">Guanylate cyclase domain-containing protein</fullName>
    </recommendedName>
</protein>
<dbReference type="EMBL" id="MCFL01000031">
    <property type="protein sequence ID" value="ORZ34012.1"/>
    <property type="molecule type" value="Genomic_DNA"/>
</dbReference>
<dbReference type="PANTHER" id="PTHR11920:SF335">
    <property type="entry name" value="GUANYLATE CYCLASE"/>
    <property type="match status" value="1"/>
</dbReference>
<dbReference type="SUPFAM" id="SSF55073">
    <property type="entry name" value="Nucleotide cyclase"/>
    <property type="match status" value="1"/>
</dbReference>
<dbReference type="InterPro" id="IPR029787">
    <property type="entry name" value="Nucleotide_cyclase"/>
</dbReference>
<sequence length="541" mass="60287">MKDKDNNLRGACSGCSCPEYCYSPTSTLCDDCKCSVTKHPIVEQPLTRNGSFRSSGASLLPSPSQPNIKVTGSSTASSNANMRNRQNNSLSVSNVRSTSSASSSNQSALQQYQTNIADMWSWDMMLSTPSLKFLTGQFIMWAILTVAGAFYALFIQERQAYNRGWADIWYGYGAFGFGIGIAFSYMGFAGARNPEKKALSLCLLGVNIIAFSSYILIMLRLTPTIEGTLSNPVEPARYLEWIATCPADHNAWGVVFSDYALVVCGFFGAVLPPYPWGNLFNILSCAFFSFVVYSLWRSFTGAINGETPCNIEVNGLRWTRFSTVTTWTLFPLSWFAFTSGMLSFTMTEASFTMIDIGANRRRTRRWRRLPRLPRSWRVRDGLLLGYHQLHCHLVAHFTKDMMATLNKLWLEYDAIAKRWGVYKVETIGDAYLGVTGAPEVVPDHADRAVNFALDIIEMIKTFKTATAITAGVLGDLNPHWCLVGDTVNTASRMESTSKAGHIHISDSTYQMIKGKFVTQPLDLMEVKGKGKMQTYWVTARK</sequence>
<feature type="transmembrane region" description="Helical" evidence="9">
    <location>
        <begin position="251"/>
        <end position="271"/>
    </location>
</feature>
<dbReference type="GO" id="GO:0004016">
    <property type="term" value="F:adenylate cyclase activity"/>
    <property type="evidence" value="ECO:0007669"/>
    <property type="project" value="TreeGrafter"/>
</dbReference>
<feature type="compositionally biased region" description="Low complexity" evidence="8">
    <location>
        <begin position="84"/>
        <end position="105"/>
    </location>
</feature>
<reference evidence="11 12" key="1">
    <citation type="submission" date="2016-07" db="EMBL/GenBank/DDBJ databases">
        <title>Pervasive Adenine N6-methylation of Active Genes in Fungi.</title>
        <authorList>
            <consortium name="DOE Joint Genome Institute"/>
            <person name="Mondo S.J."/>
            <person name="Dannebaum R.O."/>
            <person name="Kuo R.C."/>
            <person name="Labutti K."/>
            <person name="Haridas S."/>
            <person name="Kuo A."/>
            <person name="Salamov A."/>
            <person name="Ahrendt S.R."/>
            <person name="Lipzen A."/>
            <person name="Sullivan W."/>
            <person name="Andreopoulos W.B."/>
            <person name="Clum A."/>
            <person name="Lindquist E."/>
            <person name="Daum C."/>
            <person name="Ramamoorthy G.K."/>
            <person name="Gryganskyi A."/>
            <person name="Culley D."/>
            <person name="Magnuson J.K."/>
            <person name="James T.Y."/>
            <person name="O'Malley M.A."/>
            <person name="Stajich J.E."/>
            <person name="Spatafora J.W."/>
            <person name="Visel A."/>
            <person name="Grigoriev I.V."/>
        </authorList>
    </citation>
    <scope>NUCLEOTIDE SEQUENCE [LARGE SCALE GENOMIC DNA]</scope>
    <source>
        <strain evidence="11 12">PL171</strain>
    </source>
</reference>